<feature type="region of interest" description="Disordered" evidence="6">
    <location>
        <begin position="558"/>
        <end position="588"/>
    </location>
</feature>
<gene>
    <name evidence="8" type="primary">PLEST009012</name>
    <name evidence="8" type="ORF">PLESTB_001751800</name>
</gene>
<dbReference type="PROSITE" id="PS01066">
    <property type="entry name" value="UPP_SYNTHASE"/>
    <property type="match status" value="1"/>
</dbReference>
<evidence type="ECO:0000256" key="3">
    <source>
        <dbReference type="ARBA" id="ARBA00023136"/>
    </source>
</evidence>
<evidence type="ECO:0000256" key="2">
    <source>
        <dbReference type="ARBA" id="ARBA00022679"/>
    </source>
</evidence>
<evidence type="ECO:0008006" key="10">
    <source>
        <dbReference type="Google" id="ProtNLM"/>
    </source>
</evidence>
<proteinExistence type="inferred from homology"/>
<evidence type="ECO:0000313" key="8">
    <source>
        <dbReference type="EMBL" id="GLC61398.1"/>
    </source>
</evidence>
<feature type="compositionally biased region" description="Gly residues" evidence="6">
    <location>
        <begin position="631"/>
        <end position="648"/>
    </location>
</feature>
<dbReference type="Gene3D" id="3.40.1180.10">
    <property type="entry name" value="Decaprenyl diphosphate synthase-like"/>
    <property type="match status" value="1"/>
</dbReference>
<reference evidence="8 9" key="1">
    <citation type="journal article" date="2023" name="Commun. Biol.">
        <title>Reorganization of the ancestral sex-determining regions during the evolution of trioecy in Pleodorina starrii.</title>
        <authorList>
            <person name="Takahashi K."/>
            <person name="Suzuki S."/>
            <person name="Kawai-Toyooka H."/>
            <person name="Yamamoto K."/>
            <person name="Hamaji T."/>
            <person name="Ootsuki R."/>
            <person name="Yamaguchi H."/>
            <person name="Kawachi M."/>
            <person name="Higashiyama T."/>
            <person name="Nozaki H."/>
        </authorList>
    </citation>
    <scope>NUCLEOTIDE SEQUENCE [LARGE SCALE GENOMIC DNA]</scope>
    <source>
        <strain evidence="8 9">NIES-4479</strain>
    </source>
</reference>
<dbReference type="PANTHER" id="PTHR10291">
    <property type="entry name" value="DEHYDRODOLICHYL DIPHOSPHATE SYNTHASE FAMILY MEMBER"/>
    <property type="match status" value="1"/>
</dbReference>
<dbReference type="Pfam" id="PF05648">
    <property type="entry name" value="PEX11"/>
    <property type="match status" value="1"/>
</dbReference>
<dbReference type="CDD" id="cd00475">
    <property type="entry name" value="Cis_IPPS"/>
    <property type="match status" value="1"/>
</dbReference>
<comment type="subcellular location">
    <subcellularLocation>
        <location evidence="5">Peroxisome membrane</location>
    </subcellularLocation>
</comment>
<feature type="region of interest" description="Disordered" evidence="6">
    <location>
        <begin position="627"/>
        <end position="648"/>
    </location>
</feature>
<evidence type="ECO:0000313" key="9">
    <source>
        <dbReference type="Proteomes" id="UP001165080"/>
    </source>
</evidence>
<keyword evidence="4" id="KW-0576">Peroxisome</keyword>
<feature type="transmembrane region" description="Helical" evidence="7">
    <location>
        <begin position="176"/>
        <end position="196"/>
    </location>
</feature>
<evidence type="ECO:0000256" key="7">
    <source>
        <dbReference type="SAM" id="Phobius"/>
    </source>
</evidence>
<feature type="compositionally biased region" description="Gly residues" evidence="6">
    <location>
        <begin position="567"/>
        <end position="577"/>
    </location>
</feature>
<dbReference type="SUPFAM" id="SSF64005">
    <property type="entry name" value="Undecaprenyl diphosphate synthase"/>
    <property type="match status" value="1"/>
</dbReference>
<dbReference type="NCBIfam" id="TIGR00055">
    <property type="entry name" value="uppS"/>
    <property type="match status" value="1"/>
</dbReference>
<dbReference type="InterPro" id="IPR036424">
    <property type="entry name" value="UPP_synth-like_sf"/>
</dbReference>
<keyword evidence="9" id="KW-1185">Reference proteome</keyword>
<dbReference type="GO" id="GO:0016559">
    <property type="term" value="P:peroxisome fission"/>
    <property type="evidence" value="ECO:0007669"/>
    <property type="project" value="InterPro"/>
</dbReference>
<protein>
    <recommendedName>
        <fullName evidence="10">Ditrans,polycis-polyprenyl diphosphate synthase ((2E,6E)-farnesyl diphosphate specific)</fullName>
    </recommendedName>
</protein>
<keyword evidence="2" id="KW-0808">Transferase</keyword>
<feature type="region of interest" description="Disordered" evidence="6">
    <location>
        <begin position="457"/>
        <end position="493"/>
    </location>
</feature>
<organism evidence="8 9">
    <name type="scientific">Pleodorina starrii</name>
    <dbReference type="NCBI Taxonomy" id="330485"/>
    <lineage>
        <taxon>Eukaryota</taxon>
        <taxon>Viridiplantae</taxon>
        <taxon>Chlorophyta</taxon>
        <taxon>core chlorophytes</taxon>
        <taxon>Chlorophyceae</taxon>
        <taxon>CS clade</taxon>
        <taxon>Chlamydomonadales</taxon>
        <taxon>Volvocaceae</taxon>
        <taxon>Pleodorina</taxon>
    </lineage>
</organism>
<evidence type="ECO:0000256" key="5">
    <source>
        <dbReference type="ARBA" id="ARBA00046271"/>
    </source>
</evidence>
<keyword evidence="3 7" id="KW-0472">Membrane</keyword>
<feature type="compositionally biased region" description="Low complexity" evidence="6">
    <location>
        <begin position="471"/>
        <end position="480"/>
    </location>
</feature>
<keyword evidence="7" id="KW-0812">Transmembrane</keyword>
<dbReference type="InterPro" id="IPR018520">
    <property type="entry name" value="UPP_synth-like_CS"/>
</dbReference>
<name>A0A9W6C0A5_9CHLO</name>
<dbReference type="InterPro" id="IPR001441">
    <property type="entry name" value="UPP_synth-like"/>
</dbReference>
<sequence length="677" mass="72026">MAPTYAEHLNVIKGFCDKADGKDKLTALIQYACMFISAGEPGNIKKIQASVTAARKVFRIMRPLELMTPMIISPGFTGKQPILLETINKLKTVLMAVYFGADHVVWAHQIGLIQNKAIGERYQKLSLWTWALGSVCTVAAESWMIAAQSVTRKEGESEEEYGKRVEEVKKQINQRLFLVIHALVQAALAAGLLQVLPFKPRTVGFLGVVASAMNCYLLLPAYPKPAPKPVPAPKPKTMVDVIHWCVELGVKYITVYAFSIDNFKRSPDEVTALMRLAEHKYAELAQDNGLAEREGIQMHIVGDLQLLPGAVQGAAARLMRGTAALRSRRATLNVCFSYTASEESVTAVHELQDAVRSGKLQPDDVTPEALTGALRTGAACPPVDLLVRTSGETRLSDFLLWQSAHAHLCYLPTLWPDLSYWDFARCVLSYQRHARTLADLRRRAAVRLAAAAGVAAGRCGRDGEEQDGEEGCPQQQQQQQKEQEGAGGAEGSAAGLQQRSCGACATAPAEARASAAASRGVAPSAPVVAETASSATSAAQGADGEEAARAQDDLPGHRAASLDATDGGCGRAGSAGGRGDDGPQRGPPGMSLPLADWYLGSWFRRLVIGGLWLLGWRGDGVGVVSATGASSGSGSGRGRSGGGGGGGGAAGREVRLLRFFERLEQARLAWIAAHADL</sequence>
<comment type="similarity">
    <text evidence="1">Belongs to the UPP synthase family.</text>
</comment>
<dbReference type="GO" id="GO:0016094">
    <property type="term" value="P:polyprenol biosynthetic process"/>
    <property type="evidence" value="ECO:0007669"/>
    <property type="project" value="TreeGrafter"/>
</dbReference>
<dbReference type="AlphaFoldDB" id="A0A9W6C0A5"/>
<dbReference type="InterPro" id="IPR008733">
    <property type="entry name" value="PEX11"/>
</dbReference>
<dbReference type="GO" id="GO:0005783">
    <property type="term" value="C:endoplasmic reticulum"/>
    <property type="evidence" value="ECO:0007669"/>
    <property type="project" value="TreeGrafter"/>
</dbReference>
<dbReference type="Proteomes" id="UP001165080">
    <property type="component" value="Unassembled WGS sequence"/>
</dbReference>
<dbReference type="GO" id="GO:0005778">
    <property type="term" value="C:peroxisomal membrane"/>
    <property type="evidence" value="ECO:0007669"/>
    <property type="project" value="UniProtKB-SubCell"/>
</dbReference>
<accession>A0A9W6C0A5</accession>
<dbReference type="EMBL" id="BRXU01000045">
    <property type="protein sequence ID" value="GLC61398.1"/>
    <property type="molecule type" value="Genomic_DNA"/>
</dbReference>
<keyword evidence="7" id="KW-1133">Transmembrane helix</keyword>
<dbReference type="GO" id="GO:0045547">
    <property type="term" value="F:ditrans,polycis-polyprenyl diphosphate synthase [(2E,6E)-farnesyl diphosphate specific] activity"/>
    <property type="evidence" value="ECO:0007669"/>
    <property type="project" value="TreeGrafter"/>
</dbReference>
<evidence type="ECO:0000256" key="4">
    <source>
        <dbReference type="ARBA" id="ARBA00023140"/>
    </source>
</evidence>
<evidence type="ECO:0000256" key="6">
    <source>
        <dbReference type="SAM" id="MobiDB-lite"/>
    </source>
</evidence>
<evidence type="ECO:0000256" key="1">
    <source>
        <dbReference type="ARBA" id="ARBA00005432"/>
    </source>
</evidence>
<dbReference type="PANTHER" id="PTHR10291:SF43">
    <property type="entry name" value="DEHYDRODOLICHYL DIPHOSPHATE SYNTHASE COMPLEX SUBUNIT DHDDS"/>
    <property type="match status" value="1"/>
</dbReference>
<dbReference type="Pfam" id="PF01255">
    <property type="entry name" value="Prenyltransf"/>
    <property type="match status" value="1"/>
</dbReference>
<comment type="caution">
    <text evidence="8">The sequence shown here is derived from an EMBL/GenBank/DDBJ whole genome shotgun (WGS) entry which is preliminary data.</text>
</comment>